<comment type="caution">
    <text evidence="1">The sequence shown here is derived from an EMBL/GenBank/DDBJ whole genome shotgun (WGS) entry which is preliminary data.</text>
</comment>
<sequence>MNHTQPAGTANTTRIELKHKKAKVAGGPFQFESQSHGSPFKSPSSIFLHTFILLKLNTDKSPGRPKYPPLSYFLKP</sequence>
<reference evidence="1 2" key="1">
    <citation type="submission" date="2021-06" db="EMBL/GenBank/DDBJ databases">
        <title>Caerostris extrusa draft genome.</title>
        <authorList>
            <person name="Kono N."/>
            <person name="Arakawa K."/>
        </authorList>
    </citation>
    <scope>NUCLEOTIDE SEQUENCE [LARGE SCALE GENOMIC DNA]</scope>
</reference>
<dbReference type="AlphaFoldDB" id="A0AAV4SJJ5"/>
<organism evidence="1 2">
    <name type="scientific">Caerostris extrusa</name>
    <name type="common">Bark spider</name>
    <name type="synonym">Caerostris bankana</name>
    <dbReference type="NCBI Taxonomy" id="172846"/>
    <lineage>
        <taxon>Eukaryota</taxon>
        <taxon>Metazoa</taxon>
        <taxon>Ecdysozoa</taxon>
        <taxon>Arthropoda</taxon>
        <taxon>Chelicerata</taxon>
        <taxon>Arachnida</taxon>
        <taxon>Araneae</taxon>
        <taxon>Araneomorphae</taxon>
        <taxon>Entelegynae</taxon>
        <taxon>Araneoidea</taxon>
        <taxon>Araneidae</taxon>
        <taxon>Caerostris</taxon>
    </lineage>
</organism>
<proteinExistence type="predicted"/>
<evidence type="ECO:0000313" key="1">
    <source>
        <dbReference type="EMBL" id="GIY33159.1"/>
    </source>
</evidence>
<name>A0AAV4SJJ5_CAEEX</name>
<evidence type="ECO:0000313" key="2">
    <source>
        <dbReference type="Proteomes" id="UP001054945"/>
    </source>
</evidence>
<accession>A0AAV4SJJ5</accession>
<keyword evidence="2" id="KW-1185">Reference proteome</keyword>
<dbReference type="EMBL" id="BPLR01009599">
    <property type="protein sequence ID" value="GIY33159.1"/>
    <property type="molecule type" value="Genomic_DNA"/>
</dbReference>
<dbReference type="Proteomes" id="UP001054945">
    <property type="component" value="Unassembled WGS sequence"/>
</dbReference>
<protein>
    <submittedName>
        <fullName evidence="1">Uncharacterized protein</fullName>
    </submittedName>
</protein>
<gene>
    <name evidence="1" type="ORF">CEXT_419871</name>
</gene>